<comment type="caution">
    <text evidence="2">The sequence shown here is derived from an EMBL/GenBank/DDBJ whole genome shotgun (WGS) entry which is preliminary data.</text>
</comment>
<dbReference type="EMBL" id="CM035412">
    <property type="protein sequence ID" value="KAH7433276.1"/>
    <property type="molecule type" value="Genomic_DNA"/>
</dbReference>
<feature type="compositionally biased region" description="Polar residues" evidence="1">
    <location>
        <begin position="451"/>
        <end position="463"/>
    </location>
</feature>
<accession>A0A8T2UHC9</accession>
<feature type="compositionally biased region" description="Basic and acidic residues" evidence="1">
    <location>
        <begin position="413"/>
        <end position="432"/>
    </location>
</feature>
<organism evidence="2 3">
    <name type="scientific">Ceratopteris richardii</name>
    <name type="common">Triangle waterfern</name>
    <dbReference type="NCBI Taxonomy" id="49495"/>
    <lineage>
        <taxon>Eukaryota</taxon>
        <taxon>Viridiplantae</taxon>
        <taxon>Streptophyta</taxon>
        <taxon>Embryophyta</taxon>
        <taxon>Tracheophyta</taxon>
        <taxon>Polypodiopsida</taxon>
        <taxon>Polypodiidae</taxon>
        <taxon>Polypodiales</taxon>
        <taxon>Pteridineae</taxon>
        <taxon>Pteridaceae</taxon>
        <taxon>Parkerioideae</taxon>
        <taxon>Ceratopteris</taxon>
    </lineage>
</organism>
<feature type="compositionally biased region" description="Low complexity" evidence="1">
    <location>
        <begin position="233"/>
        <end position="247"/>
    </location>
</feature>
<reference evidence="2" key="1">
    <citation type="submission" date="2021-08" db="EMBL/GenBank/DDBJ databases">
        <title>WGS assembly of Ceratopteris richardii.</title>
        <authorList>
            <person name="Marchant D.B."/>
            <person name="Chen G."/>
            <person name="Jenkins J."/>
            <person name="Shu S."/>
            <person name="Leebens-Mack J."/>
            <person name="Grimwood J."/>
            <person name="Schmutz J."/>
            <person name="Soltis P."/>
            <person name="Soltis D."/>
            <person name="Chen Z.-H."/>
        </authorList>
    </citation>
    <scope>NUCLEOTIDE SEQUENCE</scope>
    <source>
        <strain evidence="2">Whitten #5841</strain>
        <tissue evidence="2">Leaf</tissue>
    </source>
</reference>
<evidence type="ECO:0000313" key="3">
    <source>
        <dbReference type="Proteomes" id="UP000825935"/>
    </source>
</evidence>
<proteinExistence type="predicted"/>
<dbReference type="PANTHER" id="PTHR33312:SF21">
    <property type="entry name" value="MEMBRANE-ASSOCIATED KINASE REGULATOR 3-RELATED"/>
    <property type="match status" value="1"/>
</dbReference>
<evidence type="ECO:0000313" key="2">
    <source>
        <dbReference type="EMBL" id="KAH7433276.1"/>
    </source>
</evidence>
<dbReference type="InterPro" id="IPR039620">
    <property type="entry name" value="BKI1/MAKR1/3/4"/>
</dbReference>
<protein>
    <submittedName>
        <fullName evidence="2">Uncharacterized protein</fullName>
    </submittedName>
</protein>
<dbReference type="GO" id="GO:0005886">
    <property type="term" value="C:plasma membrane"/>
    <property type="evidence" value="ECO:0007669"/>
    <property type="project" value="InterPro"/>
</dbReference>
<name>A0A8T2UHC9_CERRI</name>
<feature type="region of interest" description="Disordered" evidence="1">
    <location>
        <begin position="413"/>
        <end position="468"/>
    </location>
</feature>
<dbReference type="PANTHER" id="PTHR33312">
    <property type="entry name" value="MEMBRANE-ASSOCIATED KINASE REGULATOR 4-RELATED"/>
    <property type="match status" value="1"/>
</dbReference>
<dbReference type="OrthoDB" id="1938320at2759"/>
<feature type="region of interest" description="Disordered" evidence="1">
    <location>
        <begin position="1"/>
        <end position="20"/>
    </location>
</feature>
<feature type="region of interest" description="Disordered" evidence="1">
    <location>
        <begin position="223"/>
        <end position="254"/>
    </location>
</feature>
<dbReference type="GO" id="GO:0019210">
    <property type="term" value="F:kinase inhibitor activity"/>
    <property type="evidence" value="ECO:0007669"/>
    <property type="project" value="InterPro"/>
</dbReference>
<dbReference type="Proteomes" id="UP000825935">
    <property type="component" value="Chromosome 7"/>
</dbReference>
<gene>
    <name evidence="2" type="ORF">KP509_07G062400</name>
</gene>
<evidence type="ECO:0000256" key="1">
    <source>
        <dbReference type="SAM" id="MobiDB-lite"/>
    </source>
</evidence>
<keyword evidence="3" id="KW-1185">Reference proteome</keyword>
<dbReference type="AlphaFoldDB" id="A0A8T2UHC9"/>
<sequence>MKSPHPTQLHYSGAGLSQQENTVPAISKDIKHDEHSSGRNARRQFSMGSPEFGFDSNLLGSSSLAAADELFFKGKLLPLQPYHRLHLLQTLSSPLRPSESEKDLIIAMSGYAETAGEMCVDDESVCIEDDDVIELNSAKLRDEEFLRSIKDDVSLKASGSFSPDSSSGAVCKGLAQGEEYGGLLLNEGSSLCSCNSSLHKGTLNDAFIDVGSSSFHSQQSGFWDSSADKDTMDSSSSSRDSNGSSQDYCLQNNRDGVPHVQDHIPYASTNGTSFRISWKLGLWRRGRGDCRNLPASQSDPFARVGFSEDLRKYRAYPAPSLQDMKDALLLSKESNEDYVIHQKRRCQLACRNASSRSVGASTGNGWAKDYKESKRLSARERWLTYARRLKPLMGIKRSFLWQLRMDECGRRADRGVHDGTIHTTDKFADNQSKKKPSTQNNGSGPFKDSISALQSQCNQSPTSMAGGGDLNARADAACPNCSISSENRGASNALHNSTQRCTTTLKSTSACNHLRLPGKSPSDVGILKGLKPGSDAHLHRTVDNMNFGSMHELQSALKSAIAHCKQSHQMAN</sequence>